<organism evidence="3 4">
    <name type="scientific">Flagellimonas alvinocaridis</name>
    <dbReference type="NCBI Taxonomy" id="2530200"/>
    <lineage>
        <taxon>Bacteria</taxon>
        <taxon>Pseudomonadati</taxon>
        <taxon>Bacteroidota</taxon>
        <taxon>Flavobacteriia</taxon>
        <taxon>Flavobacteriales</taxon>
        <taxon>Flavobacteriaceae</taxon>
        <taxon>Flagellimonas</taxon>
    </lineage>
</organism>
<dbReference type="EMBL" id="SNTZ01000003">
    <property type="protein sequence ID" value="THV59586.1"/>
    <property type="molecule type" value="Genomic_DNA"/>
</dbReference>
<evidence type="ECO:0000256" key="1">
    <source>
        <dbReference type="SAM" id="Phobius"/>
    </source>
</evidence>
<feature type="domain" description="2TM" evidence="2">
    <location>
        <begin position="9"/>
        <end position="100"/>
    </location>
</feature>
<dbReference type="RefSeq" id="WP_136566105.1">
    <property type="nucleotide sequence ID" value="NZ_SNTZ01000003.1"/>
</dbReference>
<dbReference type="InterPro" id="IPR025698">
    <property type="entry name" value="2TM_dom"/>
</dbReference>
<keyword evidence="4" id="KW-1185">Reference proteome</keyword>
<dbReference type="Proteomes" id="UP000310406">
    <property type="component" value="Unassembled WGS sequence"/>
</dbReference>
<sequence length="110" mass="13488">MEDLERKYERAVSRVKELKDFYRHLKIFVLVNGVLYLMRSGVLLSLLPDGFPTQSYYFDWIHVNLIIWLVILGIHALYLFRHKITFLREWEERQIQKILEKEEDEIDKYL</sequence>
<comment type="caution">
    <text evidence="3">The sequence shown here is derived from an EMBL/GenBank/DDBJ whole genome shotgun (WGS) entry which is preliminary data.</text>
</comment>
<keyword evidence="1" id="KW-0812">Transmembrane</keyword>
<proteinExistence type="predicted"/>
<keyword evidence="1" id="KW-1133">Transmembrane helix</keyword>
<dbReference type="Pfam" id="PF13239">
    <property type="entry name" value="2TM"/>
    <property type="match status" value="1"/>
</dbReference>
<keyword evidence="1" id="KW-0472">Membrane</keyword>
<evidence type="ECO:0000313" key="3">
    <source>
        <dbReference type="EMBL" id="THV59586.1"/>
    </source>
</evidence>
<accession>A0A4V4HX41</accession>
<evidence type="ECO:0000259" key="2">
    <source>
        <dbReference type="Pfam" id="PF13239"/>
    </source>
</evidence>
<feature type="transmembrane region" description="Helical" evidence="1">
    <location>
        <begin position="27"/>
        <end position="48"/>
    </location>
</feature>
<evidence type="ECO:0000313" key="4">
    <source>
        <dbReference type="Proteomes" id="UP000310406"/>
    </source>
</evidence>
<dbReference type="OrthoDB" id="1260494at2"/>
<name>A0A4V4HX41_9FLAO</name>
<gene>
    <name evidence="3" type="ORF">EZV76_08445</name>
</gene>
<protein>
    <submittedName>
        <fullName evidence="3">2TM domain-containing protein</fullName>
    </submittedName>
</protein>
<dbReference type="AlphaFoldDB" id="A0A4V4HX41"/>
<reference evidence="3 4" key="1">
    <citation type="submission" date="2019-03" db="EMBL/GenBank/DDBJ databases">
        <title>Muricauda SCR12 sp.nov, a marine bacterium isolated from Pacific Ocean:the Okinawa trough.</title>
        <authorList>
            <person name="Liu L."/>
        </authorList>
    </citation>
    <scope>NUCLEOTIDE SEQUENCE [LARGE SCALE GENOMIC DNA]</scope>
    <source>
        <strain evidence="3 4">SCR12</strain>
    </source>
</reference>
<feature type="transmembrane region" description="Helical" evidence="1">
    <location>
        <begin position="60"/>
        <end position="80"/>
    </location>
</feature>